<dbReference type="EMBL" id="JZRZ01000001">
    <property type="protein sequence ID" value="KKD57793.1"/>
    <property type="molecule type" value="Genomic_DNA"/>
</dbReference>
<evidence type="ECO:0000256" key="1">
    <source>
        <dbReference type="SAM" id="MobiDB-lite"/>
    </source>
</evidence>
<reference evidence="2 3" key="1">
    <citation type="submission" date="2015-03" db="EMBL/GenBank/DDBJ databases">
        <title>Draft genome of Stenotrophomonas maltophila isolated from urine specimen.</title>
        <authorList>
            <person name="Murugan N."/>
            <person name="Malathi J."/>
            <person name="Umashankar V."/>
            <person name="Madhavan H."/>
        </authorList>
    </citation>
    <scope>NUCLEOTIDE SEQUENCE [LARGE SCALE GENOMIC DNA]</scope>
    <source>
        <strain evidence="2 3">JMNMN1</strain>
    </source>
</reference>
<evidence type="ECO:0000313" key="2">
    <source>
        <dbReference type="EMBL" id="KKD57793.1"/>
    </source>
</evidence>
<proteinExistence type="predicted"/>
<organism evidence="2 3">
    <name type="scientific">Stenotrophomonas maltophilia</name>
    <name type="common">Pseudomonas maltophilia</name>
    <name type="synonym">Xanthomonas maltophilia</name>
    <dbReference type="NCBI Taxonomy" id="40324"/>
    <lineage>
        <taxon>Bacteria</taxon>
        <taxon>Pseudomonadati</taxon>
        <taxon>Pseudomonadota</taxon>
        <taxon>Gammaproteobacteria</taxon>
        <taxon>Lysobacterales</taxon>
        <taxon>Lysobacteraceae</taxon>
        <taxon>Stenotrophomonas</taxon>
        <taxon>Stenotrophomonas maltophilia group</taxon>
    </lineage>
</organism>
<dbReference type="AlphaFoldDB" id="A0A0F5ZQ27"/>
<dbReference type="PATRIC" id="fig|40324.63.peg.61"/>
<name>A0A0F5ZQ27_STEMA</name>
<evidence type="ECO:0000313" key="3">
    <source>
        <dbReference type="Proteomes" id="UP000243478"/>
    </source>
</evidence>
<accession>A0A0F5ZQ27</accession>
<feature type="region of interest" description="Disordered" evidence="1">
    <location>
        <begin position="88"/>
        <end position="109"/>
    </location>
</feature>
<comment type="caution">
    <text evidence="2">The sequence shown here is derived from an EMBL/GenBank/DDBJ whole genome shotgun (WGS) entry which is preliminary data.</text>
</comment>
<dbReference type="Proteomes" id="UP000243478">
    <property type="component" value="Unassembled WGS sequence"/>
</dbReference>
<gene>
    <name evidence="2" type="ORF">VM57_00155</name>
</gene>
<sequence>MCAVRLHVAAVGPQLSSVANQYFLRVEDQKIAGSSQYLLDDIVFVEFAKFREIVVLAELGGRNEVTLKTTILTSGRIAATCFLGGAHAEASSSNGTLPTRGHLPSLIAS</sequence>
<protein>
    <submittedName>
        <fullName evidence="2">Uncharacterized protein</fullName>
    </submittedName>
</protein>